<dbReference type="Proteomes" id="UP000828390">
    <property type="component" value="Unassembled WGS sequence"/>
</dbReference>
<evidence type="ECO:0000256" key="1">
    <source>
        <dbReference type="SAM" id="MobiDB-lite"/>
    </source>
</evidence>
<reference evidence="2" key="1">
    <citation type="journal article" date="2019" name="bioRxiv">
        <title>The Genome of the Zebra Mussel, Dreissena polymorpha: A Resource for Invasive Species Research.</title>
        <authorList>
            <person name="McCartney M.A."/>
            <person name="Auch B."/>
            <person name="Kono T."/>
            <person name="Mallez S."/>
            <person name="Zhang Y."/>
            <person name="Obille A."/>
            <person name="Becker A."/>
            <person name="Abrahante J.E."/>
            <person name="Garbe J."/>
            <person name="Badalamenti J.P."/>
            <person name="Herman A."/>
            <person name="Mangelson H."/>
            <person name="Liachko I."/>
            <person name="Sullivan S."/>
            <person name="Sone E.D."/>
            <person name="Koren S."/>
            <person name="Silverstein K.A.T."/>
            <person name="Beckman K.B."/>
            <person name="Gohl D.M."/>
        </authorList>
    </citation>
    <scope>NUCLEOTIDE SEQUENCE</scope>
    <source>
        <strain evidence="2">Duluth1</strain>
        <tissue evidence="2">Whole animal</tissue>
    </source>
</reference>
<feature type="region of interest" description="Disordered" evidence="1">
    <location>
        <begin position="1"/>
        <end position="22"/>
    </location>
</feature>
<evidence type="ECO:0000313" key="2">
    <source>
        <dbReference type="EMBL" id="KAH3725070.1"/>
    </source>
</evidence>
<reference evidence="2" key="2">
    <citation type="submission" date="2020-11" db="EMBL/GenBank/DDBJ databases">
        <authorList>
            <person name="McCartney M.A."/>
            <person name="Auch B."/>
            <person name="Kono T."/>
            <person name="Mallez S."/>
            <person name="Becker A."/>
            <person name="Gohl D.M."/>
            <person name="Silverstein K.A.T."/>
            <person name="Koren S."/>
            <person name="Bechman K.B."/>
            <person name="Herman A."/>
            <person name="Abrahante J.E."/>
            <person name="Garbe J."/>
        </authorList>
    </citation>
    <scope>NUCLEOTIDE SEQUENCE</scope>
    <source>
        <strain evidence="2">Duluth1</strain>
        <tissue evidence="2">Whole animal</tissue>
    </source>
</reference>
<feature type="compositionally biased region" description="Polar residues" evidence="1">
    <location>
        <begin position="1"/>
        <end position="15"/>
    </location>
</feature>
<evidence type="ECO:0000313" key="3">
    <source>
        <dbReference type="Proteomes" id="UP000828390"/>
    </source>
</evidence>
<accession>A0A9D4CGZ2</accession>
<protein>
    <submittedName>
        <fullName evidence="2">Uncharacterized protein</fullName>
    </submittedName>
</protein>
<comment type="caution">
    <text evidence="2">The sequence shown here is derived from an EMBL/GenBank/DDBJ whole genome shotgun (WGS) entry which is preliminary data.</text>
</comment>
<keyword evidence="3" id="KW-1185">Reference proteome</keyword>
<feature type="region of interest" description="Disordered" evidence="1">
    <location>
        <begin position="34"/>
        <end position="53"/>
    </location>
</feature>
<gene>
    <name evidence="2" type="ORF">DPMN_050899</name>
</gene>
<proteinExistence type="predicted"/>
<dbReference type="AlphaFoldDB" id="A0A9D4CGZ2"/>
<sequence length="53" mass="6048">MQQFPTLPDMQQSPTAPDMQQFPTVHGMQQFTSTNCTIDNDDISMSGYSEKYK</sequence>
<organism evidence="2 3">
    <name type="scientific">Dreissena polymorpha</name>
    <name type="common">Zebra mussel</name>
    <name type="synonym">Mytilus polymorpha</name>
    <dbReference type="NCBI Taxonomy" id="45954"/>
    <lineage>
        <taxon>Eukaryota</taxon>
        <taxon>Metazoa</taxon>
        <taxon>Spiralia</taxon>
        <taxon>Lophotrochozoa</taxon>
        <taxon>Mollusca</taxon>
        <taxon>Bivalvia</taxon>
        <taxon>Autobranchia</taxon>
        <taxon>Heteroconchia</taxon>
        <taxon>Euheterodonta</taxon>
        <taxon>Imparidentia</taxon>
        <taxon>Neoheterodontei</taxon>
        <taxon>Myida</taxon>
        <taxon>Dreissenoidea</taxon>
        <taxon>Dreissenidae</taxon>
        <taxon>Dreissena</taxon>
    </lineage>
</organism>
<dbReference type="EMBL" id="JAIWYP010000012">
    <property type="protein sequence ID" value="KAH3725070.1"/>
    <property type="molecule type" value="Genomic_DNA"/>
</dbReference>
<name>A0A9D4CGZ2_DREPO</name>